<dbReference type="STRING" id="1802407.A3I40_00435"/>
<evidence type="ECO:0000256" key="1">
    <source>
        <dbReference type="ARBA" id="ARBA00001946"/>
    </source>
</evidence>
<dbReference type="PROSITE" id="PS51374">
    <property type="entry name" value="NDPK_LIKE"/>
    <property type="match status" value="1"/>
</dbReference>
<proteinExistence type="inferred from homology"/>
<evidence type="ECO:0000256" key="2">
    <source>
        <dbReference type="ARBA" id="ARBA00008142"/>
    </source>
</evidence>
<evidence type="ECO:0000259" key="7">
    <source>
        <dbReference type="SMART" id="SM00562"/>
    </source>
</evidence>
<dbReference type="AlphaFoldDB" id="A0A1F7V623"/>
<comment type="caution">
    <text evidence="8">The sequence shown here is derived from an EMBL/GenBank/DDBJ whole genome shotgun (WGS) entry which is preliminary data.</text>
</comment>
<feature type="domain" description="Nucleoside diphosphate kinase-like" evidence="7">
    <location>
        <begin position="6"/>
        <end position="186"/>
    </location>
</feature>
<evidence type="ECO:0000313" key="8">
    <source>
        <dbReference type="EMBL" id="OGL85986.1"/>
    </source>
</evidence>
<evidence type="ECO:0000313" key="9">
    <source>
        <dbReference type="Proteomes" id="UP000178723"/>
    </source>
</evidence>
<dbReference type="InterPro" id="IPR036850">
    <property type="entry name" value="NDK-like_dom_sf"/>
</dbReference>
<organism evidence="8 9">
    <name type="scientific">Candidatus Uhrbacteria bacterium RIFCSPLOWO2_02_FULL_48_12</name>
    <dbReference type="NCBI Taxonomy" id="1802407"/>
    <lineage>
        <taxon>Bacteria</taxon>
        <taxon>Candidatus Uhriibacteriota</taxon>
    </lineage>
</organism>
<accession>A0A1F7V623</accession>
<reference evidence="8 9" key="1">
    <citation type="journal article" date="2016" name="Nat. Commun.">
        <title>Thousands of microbial genomes shed light on interconnected biogeochemical processes in an aquifer system.</title>
        <authorList>
            <person name="Anantharaman K."/>
            <person name="Brown C.T."/>
            <person name="Hug L.A."/>
            <person name="Sharon I."/>
            <person name="Castelle C.J."/>
            <person name="Probst A.J."/>
            <person name="Thomas B.C."/>
            <person name="Singh A."/>
            <person name="Wilkins M.J."/>
            <person name="Karaoz U."/>
            <person name="Brodie E.L."/>
            <person name="Williams K.H."/>
            <person name="Hubbard S.S."/>
            <person name="Banfield J.F."/>
        </authorList>
    </citation>
    <scope>NUCLEOTIDE SEQUENCE [LARGE SCALE GENOMIC DNA]</scope>
</reference>
<dbReference type="Gene3D" id="3.30.70.141">
    <property type="entry name" value="Nucleoside diphosphate kinase-like domain"/>
    <property type="match status" value="1"/>
</dbReference>
<dbReference type="Pfam" id="PF00334">
    <property type="entry name" value="NDK"/>
    <property type="match status" value="2"/>
</dbReference>
<dbReference type="EC" id="2.7.4.6" evidence="3"/>
<gene>
    <name evidence="8" type="ORF">A3I40_00435</name>
</gene>
<dbReference type="GO" id="GO:0004550">
    <property type="term" value="F:nucleoside diphosphate kinase activity"/>
    <property type="evidence" value="ECO:0007669"/>
    <property type="project" value="UniProtKB-EC"/>
</dbReference>
<dbReference type="InterPro" id="IPR034907">
    <property type="entry name" value="NDK-like_dom"/>
</dbReference>
<dbReference type="Proteomes" id="UP000178723">
    <property type="component" value="Unassembled WGS sequence"/>
</dbReference>
<name>A0A1F7V623_9BACT</name>
<dbReference type="EMBL" id="MGEP01000055">
    <property type="protein sequence ID" value="OGL85986.1"/>
    <property type="molecule type" value="Genomic_DNA"/>
</dbReference>
<evidence type="ECO:0000256" key="3">
    <source>
        <dbReference type="ARBA" id="ARBA00012966"/>
    </source>
</evidence>
<evidence type="ECO:0000256" key="4">
    <source>
        <dbReference type="ARBA" id="ARBA00022679"/>
    </source>
</evidence>
<dbReference type="PANTHER" id="PTHR11349">
    <property type="entry name" value="NUCLEOSIDE DIPHOSPHATE KINASE"/>
    <property type="match status" value="1"/>
</dbReference>
<comment type="caution">
    <text evidence="6">Lacks conserved residue(s) required for the propagation of feature annotation.</text>
</comment>
<evidence type="ECO:0000256" key="5">
    <source>
        <dbReference type="ARBA" id="ARBA00022777"/>
    </source>
</evidence>
<keyword evidence="5 8" id="KW-0418">Kinase</keyword>
<keyword evidence="4" id="KW-0808">Transferase</keyword>
<comment type="similarity">
    <text evidence="2 6">Belongs to the NDK family.</text>
</comment>
<protein>
    <recommendedName>
        <fullName evidence="3">nucleoside-diphosphate kinase</fullName>
        <ecNumber evidence="3">2.7.4.6</ecNumber>
    </recommendedName>
</protein>
<dbReference type="SMART" id="SM00562">
    <property type="entry name" value="NDK"/>
    <property type="match status" value="1"/>
</dbReference>
<evidence type="ECO:0000256" key="6">
    <source>
        <dbReference type="PROSITE-ProRule" id="PRU00706"/>
    </source>
</evidence>
<sequence>MPHPKEEKTVVLVKPDGVKRGLVGEVIHRIEQRGLKIIALKMVAPDIEHIRKHYPNTEGWMRGMGEKTLDTYRTYGKDAIKELGTDDPLEIGKMVASWNLDYLMSGPTVAIVVQGIHSIAMVRKIVGSTAPYKADMGTIRGDYSVDSQILANDERRALHNIVHASGDESEAAHEIKHWFKTEEIHAYKRAEEDIMF</sequence>
<dbReference type="SUPFAM" id="SSF54919">
    <property type="entry name" value="Nucleoside diphosphate kinase, NDK"/>
    <property type="match status" value="1"/>
</dbReference>
<comment type="cofactor">
    <cofactor evidence="1">
        <name>Mg(2+)</name>
        <dbReference type="ChEBI" id="CHEBI:18420"/>
    </cofactor>
</comment>